<dbReference type="NCBIfam" id="TIGR04183">
    <property type="entry name" value="Por_Secre_tail"/>
    <property type="match status" value="1"/>
</dbReference>
<reference evidence="5 6" key="1">
    <citation type="submission" date="2022-09" db="EMBL/GenBank/DDBJ databases">
        <title>Genome sequencing of Flavivirga sp. MEBiC05379.</title>
        <authorList>
            <person name="Oh H.-M."/>
            <person name="Kwon K.K."/>
            <person name="Park M.J."/>
            <person name="Yang S.-H."/>
        </authorList>
    </citation>
    <scope>NUCLEOTIDE SEQUENCE [LARGE SCALE GENOMIC DNA]</scope>
    <source>
        <strain evidence="5 6">MEBiC05379</strain>
    </source>
</reference>
<evidence type="ECO:0000259" key="3">
    <source>
        <dbReference type="Pfam" id="PF07675"/>
    </source>
</evidence>
<feature type="signal peptide" evidence="2">
    <location>
        <begin position="1"/>
        <end position="19"/>
    </location>
</feature>
<dbReference type="InterPro" id="IPR026444">
    <property type="entry name" value="Secre_tail"/>
</dbReference>
<organism evidence="5 6">
    <name type="scientific">Flavivirga spongiicola</name>
    <dbReference type="NCBI Taxonomy" id="421621"/>
    <lineage>
        <taxon>Bacteria</taxon>
        <taxon>Pseudomonadati</taxon>
        <taxon>Bacteroidota</taxon>
        <taxon>Flavobacteriia</taxon>
        <taxon>Flavobacteriales</taxon>
        <taxon>Flavobacteriaceae</taxon>
        <taxon>Flavivirga</taxon>
    </lineage>
</organism>
<accession>A0ABU7XXQ4</accession>
<evidence type="ECO:0000259" key="4">
    <source>
        <dbReference type="Pfam" id="PF18962"/>
    </source>
</evidence>
<feature type="chain" id="PRO_5047260163" evidence="2">
    <location>
        <begin position="20"/>
        <end position="277"/>
    </location>
</feature>
<dbReference type="RefSeq" id="WP_303306904.1">
    <property type="nucleotide sequence ID" value="NZ_JAODOP010000004.1"/>
</dbReference>
<evidence type="ECO:0000256" key="1">
    <source>
        <dbReference type="ARBA" id="ARBA00022729"/>
    </source>
</evidence>
<dbReference type="EMBL" id="JAODOP010000004">
    <property type="protein sequence ID" value="MEF3834585.1"/>
    <property type="molecule type" value="Genomic_DNA"/>
</dbReference>
<evidence type="ECO:0000313" key="6">
    <source>
        <dbReference type="Proteomes" id="UP001337305"/>
    </source>
</evidence>
<dbReference type="Pfam" id="PF07675">
    <property type="entry name" value="Cleaved_Adhesin"/>
    <property type="match status" value="1"/>
</dbReference>
<dbReference type="InterPro" id="IPR011628">
    <property type="entry name" value="Cleaved_adhesin"/>
</dbReference>
<gene>
    <name evidence="5" type="ORF">N1F79_15715</name>
</gene>
<comment type="caution">
    <text evidence="5">The sequence shown here is derived from an EMBL/GenBank/DDBJ whole genome shotgun (WGS) entry which is preliminary data.</text>
</comment>
<evidence type="ECO:0000256" key="2">
    <source>
        <dbReference type="SAM" id="SignalP"/>
    </source>
</evidence>
<dbReference type="Gene3D" id="2.60.120.200">
    <property type="match status" value="1"/>
</dbReference>
<sequence length="277" mass="29930">MKKFTLLIIFSISTISINAQTVAWSSDLEDLTGWGVGNGTADTNDDTWGFYSGGGEALGFTGALGFSRSWDPEPAATGGTPITPDNLLFTPTFAIPANALSISFKMKVGSNDPNFFAENFAIIVYDDADFDGTLTGIYEETLTAGGNGSAKDITADIPASFAGKTIGILVRHYDCTNQNQLLVDDFEVSFSTSLSITDHTLEIVHFYPNPVKDFIKIDTKSIIDSAIIVNQLGQRIIDVKPNNIVDNSINLSTLNKGLYFITVKSEERSATIKIVKE</sequence>
<proteinExistence type="predicted"/>
<keyword evidence="1 2" id="KW-0732">Signal</keyword>
<dbReference type="Pfam" id="PF18962">
    <property type="entry name" value="Por_Secre_tail"/>
    <property type="match status" value="1"/>
</dbReference>
<name>A0ABU7XXQ4_9FLAO</name>
<evidence type="ECO:0000313" key="5">
    <source>
        <dbReference type="EMBL" id="MEF3834585.1"/>
    </source>
</evidence>
<protein>
    <submittedName>
        <fullName evidence="5">T9SS type A sorting domain-containing protein</fullName>
    </submittedName>
</protein>
<dbReference type="Proteomes" id="UP001337305">
    <property type="component" value="Unassembled WGS sequence"/>
</dbReference>
<keyword evidence="6" id="KW-1185">Reference proteome</keyword>
<feature type="domain" description="Secretion system C-terminal sorting" evidence="4">
    <location>
        <begin position="207"/>
        <end position="274"/>
    </location>
</feature>
<feature type="domain" description="Cleaved adhesin" evidence="3">
    <location>
        <begin position="41"/>
        <end position="188"/>
    </location>
</feature>